<name>A0ABR3SZ63_9PEZI</name>
<evidence type="ECO:0000256" key="8">
    <source>
        <dbReference type="ARBA" id="ARBA00023277"/>
    </source>
</evidence>
<dbReference type="InterPro" id="IPR013784">
    <property type="entry name" value="Carb-bd-like_fold"/>
</dbReference>
<evidence type="ECO:0000256" key="5">
    <source>
        <dbReference type="ARBA" id="ARBA00022525"/>
    </source>
</evidence>
<protein>
    <recommendedName>
        <fullName evidence="4">rhamnogalacturonan endolyase</fullName>
        <ecNumber evidence="4">4.2.2.23</ecNumber>
    </recommendedName>
</protein>
<dbReference type="PANTHER" id="PTHR32018:SF1">
    <property type="entry name" value="RHAMNOGALACTURONAN ENDOLYASE"/>
    <property type="match status" value="1"/>
</dbReference>
<sequence>MTVKGFGLGLLFSQLCAAADPFLQSLEDGSWVIGNDLWNITQGSVYGKQLYYKDKDLIGDAVGHYVGYSTTMPQPPFPRTRQLTKTDGENNLNFTSAEIVARGDNYIDISFKATQGEFHWVIFDDLTGAYQYFVNRDLPVLGVFRTLFRLDNQTFPNGRTNIKDEPLPAFAEFLNATNVQDETWERADGTFLTKYDWSAFIRDIDYYGVYGDDYGSWYIRPGTDYFNGNHLKQELIVHRESKTGDAVQLNVVHGTHFQASSSDAFPDGKIFGPWLWYLNDGSRDDAAARQKQEFAAWPYAWLDNAAYQARASEVTGTLRLSDGRPAAGAAVFLGENRSNKTTLDQGALYNYATHADAQGSFQFTNVRAATYGLYAWADGGEVLGNVTTSFVQDDVEIAAGAAVALPALEEWQVPAGRSPIFRIGDVDRKALGFALGGHAYQHGLVDQAPANLTFTVGVSQVDDWYFAQSALGSWDVVFDVDAASARNRSALLSVALAGFSRGSSASIYLNGAAARVGNITTDAVPTDPSLYRSATVAGEWHLFEFPVDGALLVDGSNTLSVVVERSTRWRGWLWDSLILEWV</sequence>
<dbReference type="SUPFAM" id="SSF49452">
    <property type="entry name" value="Starch-binding domain-like"/>
    <property type="match status" value="1"/>
</dbReference>
<comment type="similarity">
    <text evidence="3">Belongs to the polysaccharide lyase 4 family.</text>
</comment>
<evidence type="ECO:0000256" key="10">
    <source>
        <dbReference type="SAM" id="SignalP"/>
    </source>
</evidence>
<comment type="caution">
    <text evidence="13">The sequence shown here is derived from an EMBL/GenBank/DDBJ whole genome shotgun (WGS) entry which is preliminary data.</text>
</comment>
<evidence type="ECO:0000256" key="1">
    <source>
        <dbReference type="ARBA" id="ARBA00001324"/>
    </source>
</evidence>
<dbReference type="SUPFAM" id="SSF74650">
    <property type="entry name" value="Galactose mutarotase-like"/>
    <property type="match status" value="1"/>
</dbReference>
<keyword evidence="5" id="KW-0964">Secreted</keyword>
<evidence type="ECO:0000313" key="13">
    <source>
        <dbReference type="EMBL" id="KAL1632637.1"/>
    </source>
</evidence>
<reference evidence="13 14" key="1">
    <citation type="submission" date="2024-02" db="EMBL/GenBank/DDBJ databases">
        <title>De novo assembly and annotation of 12 fungi associated with fruit tree decline syndrome in Ontario, Canada.</title>
        <authorList>
            <person name="Sulman M."/>
            <person name="Ellouze W."/>
            <person name="Ilyukhin E."/>
        </authorList>
    </citation>
    <scope>NUCLEOTIDE SEQUENCE [LARGE SCALE GENOMIC DNA]</scope>
    <source>
        <strain evidence="13 14">M1-105</strain>
    </source>
</reference>
<dbReference type="EMBL" id="JAJVDC020000028">
    <property type="protein sequence ID" value="KAL1632637.1"/>
    <property type="molecule type" value="Genomic_DNA"/>
</dbReference>
<evidence type="ECO:0000259" key="12">
    <source>
        <dbReference type="Pfam" id="PF14686"/>
    </source>
</evidence>
<dbReference type="CDD" id="cd10317">
    <property type="entry name" value="RGL4_C"/>
    <property type="match status" value="1"/>
</dbReference>
<feature type="chain" id="PRO_5046540053" description="rhamnogalacturonan endolyase" evidence="10">
    <location>
        <begin position="19"/>
        <end position="582"/>
    </location>
</feature>
<dbReference type="InterPro" id="IPR051850">
    <property type="entry name" value="Polysacch_Lyase_4"/>
</dbReference>
<dbReference type="InterPro" id="IPR008979">
    <property type="entry name" value="Galactose-bd-like_sf"/>
</dbReference>
<evidence type="ECO:0000256" key="4">
    <source>
        <dbReference type="ARBA" id="ARBA00012437"/>
    </source>
</evidence>
<evidence type="ECO:0000256" key="7">
    <source>
        <dbReference type="ARBA" id="ARBA00023239"/>
    </source>
</evidence>
<dbReference type="Proteomes" id="UP001521116">
    <property type="component" value="Unassembled WGS sequence"/>
</dbReference>
<feature type="signal peptide" evidence="10">
    <location>
        <begin position="1"/>
        <end position="18"/>
    </location>
</feature>
<keyword evidence="8" id="KW-0119">Carbohydrate metabolism</keyword>
<comment type="catalytic activity">
    <reaction evidence="1">
        <text>Endotype eliminative cleavage of L-alpha-rhamnopyranosyl-(1-&gt;4)-alpha-D-galactopyranosyluronic acid bonds of rhamnogalacturonan I domains in ramified hairy regions of pectin leaving L-rhamnopyranose at the reducing end and 4-deoxy-4,5-unsaturated D-galactopyranosyluronic acid at the non-reducing end.</text>
        <dbReference type="EC" id="4.2.2.23"/>
    </reaction>
</comment>
<keyword evidence="6 10" id="KW-0732">Signal</keyword>
<evidence type="ECO:0000256" key="6">
    <source>
        <dbReference type="ARBA" id="ARBA00022729"/>
    </source>
</evidence>
<dbReference type="InterPro" id="IPR011013">
    <property type="entry name" value="Gal_mutarotase_sf_dom"/>
</dbReference>
<dbReference type="Gene3D" id="2.60.40.1120">
    <property type="entry name" value="Carboxypeptidase-like, regulatory domain"/>
    <property type="match status" value="1"/>
</dbReference>
<keyword evidence="7" id="KW-0456">Lyase</keyword>
<dbReference type="Gene3D" id="2.70.98.10">
    <property type="match status" value="1"/>
</dbReference>
<accession>A0ABR3SZ63</accession>
<evidence type="ECO:0000313" key="14">
    <source>
        <dbReference type="Proteomes" id="UP001521116"/>
    </source>
</evidence>
<dbReference type="EC" id="4.2.2.23" evidence="4"/>
<evidence type="ECO:0000259" key="11">
    <source>
        <dbReference type="Pfam" id="PF14683"/>
    </source>
</evidence>
<gene>
    <name evidence="13" type="ORF">SLS56_003536</name>
</gene>
<dbReference type="CDD" id="cd10320">
    <property type="entry name" value="RGL4_N"/>
    <property type="match status" value="1"/>
</dbReference>
<dbReference type="InterPro" id="IPR029411">
    <property type="entry name" value="RG-lyase_III"/>
</dbReference>
<dbReference type="Pfam" id="PF14683">
    <property type="entry name" value="CBM-like"/>
    <property type="match status" value="1"/>
</dbReference>
<dbReference type="PANTHER" id="PTHR32018">
    <property type="entry name" value="RHAMNOGALACTURONATE LYASE FAMILY PROTEIN"/>
    <property type="match status" value="1"/>
</dbReference>
<keyword evidence="14" id="KW-1185">Reference proteome</keyword>
<dbReference type="InterPro" id="IPR029413">
    <property type="entry name" value="RG-lyase_II"/>
</dbReference>
<dbReference type="Gene3D" id="2.60.120.260">
    <property type="entry name" value="Galactose-binding domain-like"/>
    <property type="match status" value="1"/>
</dbReference>
<dbReference type="InterPro" id="IPR014718">
    <property type="entry name" value="GH-type_carb-bd"/>
</dbReference>
<dbReference type="SUPFAM" id="SSF49785">
    <property type="entry name" value="Galactose-binding domain-like"/>
    <property type="match status" value="1"/>
</dbReference>
<evidence type="ECO:0000256" key="3">
    <source>
        <dbReference type="ARBA" id="ARBA00010418"/>
    </source>
</evidence>
<comment type="subcellular location">
    <subcellularLocation>
        <location evidence="2">Secreted</location>
    </subcellularLocation>
</comment>
<proteinExistence type="inferred from homology"/>
<evidence type="ECO:0000256" key="2">
    <source>
        <dbReference type="ARBA" id="ARBA00004613"/>
    </source>
</evidence>
<organism evidence="13 14">
    <name type="scientific">Neofusicoccum ribis</name>
    <dbReference type="NCBI Taxonomy" id="45134"/>
    <lineage>
        <taxon>Eukaryota</taxon>
        <taxon>Fungi</taxon>
        <taxon>Dikarya</taxon>
        <taxon>Ascomycota</taxon>
        <taxon>Pezizomycotina</taxon>
        <taxon>Dothideomycetes</taxon>
        <taxon>Dothideomycetes incertae sedis</taxon>
        <taxon>Botryosphaeriales</taxon>
        <taxon>Botryosphaeriaceae</taxon>
        <taxon>Neofusicoccum</taxon>
    </lineage>
</organism>
<dbReference type="CDD" id="cd10316">
    <property type="entry name" value="RGL4_M"/>
    <property type="match status" value="1"/>
</dbReference>
<feature type="domain" description="Rhamnogalacturonan lyase" evidence="12">
    <location>
        <begin position="323"/>
        <end position="403"/>
    </location>
</feature>
<feature type="domain" description="Rhamnogalacturonan lyase" evidence="11">
    <location>
        <begin position="420"/>
        <end position="579"/>
    </location>
</feature>
<dbReference type="Pfam" id="PF14686">
    <property type="entry name" value="fn3_3"/>
    <property type="match status" value="1"/>
</dbReference>
<evidence type="ECO:0000256" key="9">
    <source>
        <dbReference type="ARBA" id="ARBA00023326"/>
    </source>
</evidence>
<keyword evidence="9" id="KW-0624">Polysaccharide degradation</keyword>